<dbReference type="EMBL" id="VRTY01000092">
    <property type="protein sequence ID" value="TXK33296.1"/>
    <property type="molecule type" value="Genomic_DNA"/>
</dbReference>
<sequence>MTISVWRYSHLALAVSSFVFIVLAALTGIILAFEPVATKLPGYRVQEFEELNLAQTITVLKKQYPELIELSVDANQFVTVKGTDADGNDVQAYVNPRNGHILGVVQQQSEFFQWVTAFHRSLFLKETGRFFIGLTSFLLLLIAVSGTFLILQRQRGLKRFFGRIVKDNVAQYYHVVLGRLSLIPIILIAVTGTYLSVSRFGLLPDEKVQHNVDLDAIASEPEKPAADFPVFQATALAQVQTVEFPFSDFPEDYYTLKLKDRELVVNQFTGDILSEVPYPATTLFTNLSLDLHTGRGSIIWSIVLAIASGNILFFVYSGFVITWKRLSGRVKNKYSAAESQFILLVGSENGSTYHYANAVFRQLLQQGHKAYLANLNSYQAFPEASHFIILTATYGLGEAPTDAAKFVSQLEGVEQQQPVSFSVLGFGSYAYPDFCKFAFEVHQLLLNQRWASPLIDVHTVNDKSPEDFSRWAEAWSQQTGIVVGLSEDLAGAAPKALKTLTVTVNTPAGTDGHTFLLRLKARGRTKVKSGDLLGIYPANDHRERLYSVGVIGNEIQLSVRLYPNGLGSAFLHALAPGQQIRAKLLQNQHFHFPVKAPQVILISNGTGIAPFLGMIDENKQKTPVRLYCGFRESASVRIYSQFLEEQQKAGKLSELKVALSREGKKQYVCDLLQEDEQAMAQALEQGGVLMLCGSLAMQKDVLQLLDSACQKYLPHDISFYQSRSQVLMDCY</sequence>
<dbReference type="PANTHER" id="PTHR19384">
    <property type="entry name" value="NITRIC OXIDE SYNTHASE-RELATED"/>
    <property type="match status" value="1"/>
</dbReference>
<dbReference type="InterPro" id="IPR008254">
    <property type="entry name" value="Flavodoxin/NO_synth"/>
</dbReference>
<keyword evidence="1" id="KW-0285">Flavoprotein</keyword>
<comment type="caution">
    <text evidence="5">The sequence shown here is derived from an EMBL/GenBank/DDBJ whole genome shotgun (WGS) entry which is preliminary data.</text>
</comment>
<organism evidence="5 6">
    <name type="scientific">Pontibacter qinzhouensis</name>
    <dbReference type="NCBI Taxonomy" id="2603253"/>
    <lineage>
        <taxon>Bacteria</taxon>
        <taxon>Pseudomonadati</taxon>
        <taxon>Bacteroidota</taxon>
        <taxon>Cytophagia</taxon>
        <taxon>Cytophagales</taxon>
        <taxon>Hymenobacteraceae</taxon>
        <taxon>Pontibacter</taxon>
    </lineage>
</organism>
<keyword evidence="2" id="KW-1133">Transmembrane helix</keyword>
<feature type="transmembrane region" description="Helical" evidence="2">
    <location>
        <begin position="298"/>
        <end position="323"/>
    </location>
</feature>
<evidence type="ECO:0000259" key="4">
    <source>
        <dbReference type="PROSITE" id="PS51384"/>
    </source>
</evidence>
<feature type="domain" description="Flavodoxin-like" evidence="3">
    <location>
        <begin position="341"/>
        <end position="480"/>
    </location>
</feature>
<dbReference type="RefSeq" id="WP_147923357.1">
    <property type="nucleotide sequence ID" value="NZ_VRTY01000092.1"/>
</dbReference>
<dbReference type="Pfam" id="PF03929">
    <property type="entry name" value="PepSY_TM"/>
    <property type="match status" value="1"/>
</dbReference>
<dbReference type="PRINTS" id="PR00371">
    <property type="entry name" value="FPNCR"/>
</dbReference>
<proteinExistence type="predicted"/>
<evidence type="ECO:0000313" key="5">
    <source>
        <dbReference type="EMBL" id="TXK33296.1"/>
    </source>
</evidence>
<dbReference type="InterPro" id="IPR001709">
    <property type="entry name" value="Flavoprot_Pyr_Nucl_cyt_Rdtase"/>
</dbReference>
<dbReference type="Gene3D" id="3.40.50.360">
    <property type="match status" value="1"/>
</dbReference>
<dbReference type="InterPro" id="IPR029039">
    <property type="entry name" value="Flavoprotein-like_sf"/>
</dbReference>
<dbReference type="PROSITE" id="PS51384">
    <property type="entry name" value="FAD_FR"/>
    <property type="match status" value="1"/>
</dbReference>
<dbReference type="SUPFAM" id="SSF52218">
    <property type="entry name" value="Flavoproteins"/>
    <property type="match status" value="1"/>
</dbReference>
<keyword evidence="6" id="KW-1185">Reference proteome</keyword>
<dbReference type="Pfam" id="PF00175">
    <property type="entry name" value="NAD_binding_1"/>
    <property type="match status" value="1"/>
</dbReference>
<dbReference type="OrthoDB" id="9789468at2"/>
<dbReference type="GO" id="GO:0050660">
    <property type="term" value="F:flavin adenine dinucleotide binding"/>
    <property type="evidence" value="ECO:0007669"/>
    <property type="project" value="TreeGrafter"/>
</dbReference>
<dbReference type="SUPFAM" id="SSF52343">
    <property type="entry name" value="Ferredoxin reductase-like, C-terminal NADP-linked domain"/>
    <property type="match status" value="1"/>
</dbReference>
<dbReference type="InterPro" id="IPR001433">
    <property type="entry name" value="OxRdtase_FAD/NAD-bd"/>
</dbReference>
<accession>A0A5C8J7M9</accession>
<dbReference type="AlphaFoldDB" id="A0A5C8J7M9"/>
<protein>
    <submittedName>
        <fullName evidence="5">FAD-binding oxidoreductase</fullName>
    </submittedName>
</protein>
<name>A0A5C8J7M9_9BACT</name>
<dbReference type="Pfam" id="PF00258">
    <property type="entry name" value="Flavodoxin_1"/>
    <property type="match status" value="1"/>
</dbReference>
<dbReference type="GO" id="GO:0010181">
    <property type="term" value="F:FMN binding"/>
    <property type="evidence" value="ECO:0007669"/>
    <property type="project" value="InterPro"/>
</dbReference>
<keyword evidence="2" id="KW-0472">Membrane</keyword>
<dbReference type="PROSITE" id="PS50902">
    <property type="entry name" value="FLAVODOXIN_LIKE"/>
    <property type="match status" value="1"/>
</dbReference>
<evidence type="ECO:0000256" key="1">
    <source>
        <dbReference type="ARBA" id="ARBA00022630"/>
    </source>
</evidence>
<dbReference type="InterPro" id="IPR005625">
    <property type="entry name" value="PepSY-ass_TM"/>
</dbReference>
<feature type="transmembrane region" description="Helical" evidence="2">
    <location>
        <begin position="12"/>
        <end position="33"/>
    </location>
</feature>
<keyword evidence="2" id="KW-0812">Transmembrane</keyword>
<feature type="domain" description="FAD-binding FR-type" evidence="4">
    <location>
        <begin position="495"/>
        <end position="593"/>
    </location>
</feature>
<dbReference type="InterPro" id="IPR017927">
    <property type="entry name" value="FAD-bd_FR_type"/>
</dbReference>
<feature type="transmembrane region" description="Helical" evidence="2">
    <location>
        <begin position="130"/>
        <end position="151"/>
    </location>
</feature>
<dbReference type="SUPFAM" id="SSF63380">
    <property type="entry name" value="Riboflavin synthase domain-like"/>
    <property type="match status" value="1"/>
</dbReference>
<reference evidence="5 6" key="1">
    <citation type="submission" date="2019-08" db="EMBL/GenBank/DDBJ databases">
        <authorList>
            <person name="Shi S."/>
        </authorList>
    </citation>
    <scope>NUCLEOTIDE SEQUENCE [LARGE SCALE GENOMIC DNA]</scope>
    <source>
        <strain evidence="5 6">GY10130</strain>
    </source>
</reference>
<dbReference type="Gene3D" id="3.40.50.80">
    <property type="entry name" value="Nucleotide-binding domain of ferredoxin-NADP reductase (FNR) module"/>
    <property type="match status" value="1"/>
</dbReference>
<evidence type="ECO:0000259" key="3">
    <source>
        <dbReference type="PROSITE" id="PS50902"/>
    </source>
</evidence>
<evidence type="ECO:0000256" key="2">
    <source>
        <dbReference type="SAM" id="Phobius"/>
    </source>
</evidence>
<feature type="transmembrane region" description="Helical" evidence="2">
    <location>
        <begin position="172"/>
        <end position="195"/>
    </location>
</feature>
<dbReference type="InterPro" id="IPR039261">
    <property type="entry name" value="FNR_nucleotide-bd"/>
</dbReference>
<dbReference type="GO" id="GO:0016491">
    <property type="term" value="F:oxidoreductase activity"/>
    <property type="evidence" value="ECO:0007669"/>
    <property type="project" value="InterPro"/>
</dbReference>
<gene>
    <name evidence="5" type="ORF">FVR03_19025</name>
</gene>
<dbReference type="Proteomes" id="UP000321926">
    <property type="component" value="Unassembled WGS sequence"/>
</dbReference>
<dbReference type="GO" id="GO:0005829">
    <property type="term" value="C:cytosol"/>
    <property type="evidence" value="ECO:0007669"/>
    <property type="project" value="TreeGrafter"/>
</dbReference>
<evidence type="ECO:0000313" key="6">
    <source>
        <dbReference type="Proteomes" id="UP000321926"/>
    </source>
</evidence>
<dbReference type="InterPro" id="IPR017938">
    <property type="entry name" value="Riboflavin_synthase-like_b-brl"/>
</dbReference>